<accession>A0AA96V194</accession>
<protein>
    <recommendedName>
        <fullName evidence="1">YprB ribonuclease H-like domain-containing protein</fullName>
    </recommendedName>
</protein>
<dbReference type="Proteomes" id="UP001302978">
    <property type="component" value="Chromosome"/>
</dbReference>
<sequence>MLRNSYIHMTGIGKGVEKNIWDFGINSWDEAVEKMADLPISQAKKKAVETGIDDSTAHLKEKDHCYFAQNLPSAEHWRAYSEFCKDVAFVDIETTGLAPGRDTITVVGIYNGKEAKTYVQGIDLDDIVDELPKYKMLITFNGARFDLPFIKHVFPEIEYNQLHIDLMYPLKRIGYSGGLKKIEREMGIVRGDNIKDVDGWEAVRLWHRYKRGDEAALDTLLEYNREDIVNLETIIEKVYPSLIQNCKCKEK</sequence>
<dbReference type="PANTHER" id="PTHR38462">
    <property type="entry name" value="EXONUCLEASE-LIKE PROTEIN"/>
    <property type="match status" value="1"/>
</dbReference>
<dbReference type="GO" id="GO:0003676">
    <property type="term" value="F:nucleic acid binding"/>
    <property type="evidence" value="ECO:0007669"/>
    <property type="project" value="InterPro"/>
</dbReference>
<organism evidence="2 3">
    <name type="scientific">Methanimicrococcus hongohii</name>
    <dbReference type="NCBI Taxonomy" id="3028295"/>
    <lineage>
        <taxon>Archaea</taxon>
        <taxon>Methanobacteriati</taxon>
        <taxon>Methanobacteriota</taxon>
        <taxon>Stenosarchaea group</taxon>
        <taxon>Methanomicrobia</taxon>
        <taxon>Methanosarcinales</taxon>
        <taxon>Methanosarcinaceae</taxon>
        <taxon>Methanimicrococcus</taxon>
    </lineage>
</organism>
<dbReference type="PANTHER" id="PTHR38462:SF1">
    <property type="entry name" value="YPRB RIBONUCLEASE H-LIKE DOMAIN-CONTAINING PROTEIN"/>
    <property type="match status" value="1"/>
</dbReference>
<keyword evidence="3" id="KW-1185">Reference proteome</keyword>
<dbReference type="EMBL" id="CP131059">
    <property type="protein sequence ID" value="WNY23983.1"/>
    <property type="molecule type" value="Genomic_DNA"/>
</dbReference>
<gene>
    <name evidence="2" type="ORF">MmiHf6_13080</name>
</gene>
<feature type="domain" description="YprB ribonuclease H-like" evidence="1">
    <location>
        <begin position="88"/>
        <end position="238"/>
    </location>
</feature>
<evidence type="ECO:0000313" key="2">
    <source>
        <dbReference type="EMBL" id="WNY23983.1"/>
    </source>
</evidence>
<dbReference type="InterPro" id="IPR038720">
    <property type="entry name" value="YprB_RNase_H-like_dom"/>
</dbReference>
<reference evidence="2 3" key="1">
    <citation type="submission" date="2023-07" db="EMBL/GenBank/DDBJ databases">
        <title>Closed genoem sequence of Methanomicrococcus sp. Hf6.</title>
        <authorList>
            <person name="Poehlein A."/>
            <person name="Protasov E."/>
            <person name="Platt K."/>
            <person name="Reeh H."/>
            <person name="Daniel R."/>
            <person name="Brune A."/>
        </authorList>
    </citation>
    <scope>NUCLEOTIDE SEQUENCE [LARGE SCALE GENOMIC DNA]</scope>
    <source>
        <strain evidence="2 3">Hf6</strain>
    </source>
</reference>
<dbReference type="KEGG" id="mehf:MmiHf6_13080"/>
<dbReference type="InterPro" id="IPR036397">
    <property type="entry name" value="RNaseH_sf"/>
</dbReference>
<evidence type="ECO:0000313" key="3">
    <source>
        <dbReference type="Proteomes" id="UP001302978"/>
    </source>
</evidence>
<dbReference type="SUPFAM" id="SSF53098">
    <property type="entry name" value="Ribonuclease H-like"/>
    <property type="match status" value="1"/>
</dbReference>
<dbReference type="Pfam" id="PF13482">
    <property type="entry name" value="RNase_H_2"/>
    <property type="match status" value="1"/>
</dbReference>
<dbReference type="AlphaFoldDB" id="A0AA96V194"/>
<dbReference type="RefSeq" id="WP_316557155.1">
    <property type="nucleotide sequence ID" value="NZ_CP131059.1"/>
</dbReference>
<proteinExistence type="predicted"/>
<dbReference type="Gene3D" id="3.30.420.10">
    <property type="entry name" value="Ribonuclease H-like superfamily/Ribonuclease H"/>
    <property type="match status" value="1"/>
</dbReference>
<dbReference type="GeneID" id="85195893"/>
<name>A0AA96V194_9EURY</name>
<evidence type="ECO:0000259" key="1">
    <source>
        <dbReference type="Pfam" id="PF13482"/>
    </source>
</evidence>
<dbReference type="InterPro" id="IPR012337">
    <property type="entry name" value="RNaseH-like_sf"/>
</dbReference>